<dbReference type="PANTHER" id="PTHR43179:SF12">
    <property type="entry name" value="GALACTOFURANOSYLTRANSFERASE GLFT2"/>
    <property type="match status" value="1"/>
</dbReference>
<keyword evidence="7" id="KW-1185">Reference proteome</keyword>
<gene>
    <name evidence="6" type="ORF">DMA12_22120</name>
</gene>
<keyword evidence="3" id="KW-0328">Glycosyltransferase</keyword>
<feature type="domain" description="Glycosyltransferase 2-like" evidence="5">
    <location>
        <begin position="2"/>
        <end position="159"/>
    </location>
</feature>
<evidence type="ECO:0000256" key="1">
    <source>
        <dbReference type="ARBA" id="ARBA00004776"/>
    </source>
</evidence>
<evidence type="ECO:0000256" key="4">
    <source>
        <dbReference type="ARBA" id="ARBA00022679"/>
    </source>
</evidence>
<dbReference type="OrthoDB" id="9771846at2"/>
<dbReference type="InterPro" id="IPR001173">
    <property type="entry name" value="Glyco_trans_2-like"/>
</dbReference>
<evidence type="ECO:0000313" key="7">
    <source>
        <dbReference type="Proteomes" id="UP000286716"/>
    </source>
</evidence>
<dbReference type="GO" id="GO:0016757">
    <property type="term" value="F:glycosyltransferase activity"/>
    <property type="evidence" value="ECO:0007669"/>
    <property type="project" value="UniProtKB-KW"/>
</dbReference>
<accession>A0A428WGW8</accession>
<dbReference type="Proteomes" id="UP000286716">
    <property type="component" value="Unassembled WGS sequence"/>
</dbReference>
<comment type="pathway">
    <text evidence="1">Cell wall biogenesis; cell wall polysaccharide biosynthesis.</text>
</comment>
<sequence>MVVVTWRGAGQVTACLDALAAQTRPHRTLVVDNASDDGTAALLAAHPSHPQVIRLARNTGYAGALAVALEKVQTPLMAWLNDDAEPSPDWLATLEDALEKAPLAAASTSLLARPDGTTQSAGVRLTADGHGADVTEPTGEVFGFCGGAALLRVEALRDVGGVPAQFFCYYEDTDTAWRLRLAGWDVVAAPGARVRHAHGVSSELGSALFHHWNERNRLLMLLRCAPLDVAVKQLARFAVLTAVLPLRPSRPDAANFRLGLRCRVLAEVAARLPATLLARRVITRRAALGRGAVWEAWAGL</sequence>
<proteinExistence type="inferred from homology"/>
<evidence type="ECO:0000313" key="6">
    <source>
        <dbReference type="EMBL" id="RSM42328.1"/>
    </source>
</evidence>
<comment type="caution">
    <text evidence="6">The sequence shown here is derived from an EMBL/GenBank/DDBJ whole genome shotgun (WGS) entry which is preliminary data.</text>
</comment>
<evidence type="ECO:0000259" key="5">
    <source>
        <dbReference type="Pfam" id="PF00535"/>
    </source>
</evidence>
<dbReference type="InterPro" id="IPR029044">
    <property type="entry name" value="Nucleotide-diphossugar_trans"/>
</dbReference>
<keyword evidence="4 6" id="KW-0808">Transferase</keyword>
<name>A0A428WGW8_AMYBA</name>
<dbReference type="PANTHER" id="PTHR43179">
    <property type="entry name" value="RHAMNOSYLTRANSFERASE WBBL"/>
    <property type="match status" value="1"/>
</dbReference>
<dbReference type="EMBL" id="QHHU01000030">
    <property type="protein sequence ID" value="RSM42328.1"/>
    <property type="molecule type" value="Genomic_DNA"/>
</dbReference>
<evidence type="ECO:0000256" key="3">
    <source>
        <dbReference type="ARBA" id="ARBA00022676"/>
    </source>
</evidence>
<dbReference type="SUPFAM" id="SSF53448">
    <property type="entry name" value="Nucleotide-diphospho-sugar transferases"/>
    <property type="match status" value="1"/>
</dbReference>
<reference evidence="6 7" key="1">
    <citation type="submission" date="2018-05" db="EMBL/GenBank/DDBJ databases">
        <title>Evolution of GPA BGCs.</title>
        <authorList>
            <person name="Waglechner N."/>
            <person name="Wright G.D."/>
        </authorList>
    </citation>
    <scope>NUCLEOTIDE SEQUENCE [LARGE SCALE GENOMIC DNA]</scope>
    <source>
        <strain evidence="6 7">DSM 5908</strain>
    </source>
</reference>
<organism evidence="6 7">
    <name type="scientific">Amycolatopsis balhimycina DSM 5908</name>
    <dbReference type="NCBI Taxonomy" id="1081091"/>
    <lineage>
        <taxon>Bacteria</taxon>
        <taxon>Bacillati</taxon>
        <taxon>Actinomycetota</taxon>
        <taxon>Actinomycetes</taxon>
        <taxon>Pseudonocardiales</taxon>
        <taxon>Pseudonocardiaceae</taxon>
        <taxon>Amycolatopsis</taxon>
    </lineage>
</organism>
<dbReference type="AlphaFoldDB" id="A0A428WGW8"/>
<evidence type="ECO:0000256" key="2">
    <source>
        <dbReference type="ARBA" id="ARBA00006739"/>
    </source>
</evidence>
<dbReference type="Pfam" id="PF00535">
    <property type="entry name" value="Glycos_transf_2"/>
    <property type="match status" value="1"/>
</dbReference>
<dbReference type="CDD" id="cd04186">
    <property type="entry name" value="GT_2_like_c"/>
    <property type="match status" value="1"/>
</dbReference>
<dbReference type="Gene3D" id="3.90.550.10">
    <property type="entry name" value="Spore Coat Polysaccharide Biosynthesis Protein SpsA, Chain A"/>
    <property type="match status" value="1"/>
</dbReference>
<protein>
    <submittedName>
        <fullName evidence="6">Glycosyltransferase family 2 protein</fullName>
    </submittedName>
</protein>
<comment type="similarity">
    <text evidence="2">Belongs to the glycosyltransferase 2 family.</text>
</comment>